<name>A0A919FIM3_9ACTN</name>
<sequence>MLSGSDVTTLAVALVGVGGTIGATALAQRARRAEVAEQNRRAAREREQDREDRAVQTKRELYAALNATGRAYRSAGRDTVLALRRGEAVTADALDAARQAYYDQYAQAQMILGSTALAVAGEVNQCLGAGYHLIRNLPPDASGAGPHLPGDAELVRAKRWFAGPLSDAVHLLREALRAELGVSGAPSVEQLTAGVVALSRAREALRQDLRPLPAHQQE</sequence>
<accession>A0A919FIM3</accession>
<proteinExistence type="predicted"/>
<organism evidence="2 3">
    <name type="scientific">Kitasatospora indigofera</name>
    <dbReference type="NCBI Taxonomy" id="67307"/>
    <lineage>
        <taxon>Bacteria</taxon>
        <taxon>Bacillati</taxon>
        <taxon>Actinomycetota</taxon>
        <taxon>Actinomycetes</taxon>
        <taxon>Kitasatosporales</taxon>
        <taxon>Streptomycetaceae</taxon>
        <taxon>Kitasatospora</taxon>
    </lineage>
</organism>
<dbReference type="AlphaFoldDB" id="A0A919FIM3"/>
<evidence type="ECO:0000256" key="1">
    <source>
        <dbReference type="SAM" id="Coils"/>
    </source>
</evidence>
<dbReference type="EMBL" id="BNBO01000006">
    <property type="protein sequence ID" value="GHH65353.1"/>
    <property type="molecule type" value="Genomic_DNA"/>
</dbReference>
<dbReference type="RefSeq" id="WP_190210237.1">
    <property type="nucleotide sequence ID" value="NZ_BNBO01000006.1"/>
</dbReference>
<reference evidence="2" key="2">
    <citation type="submission" date="2020-09" db="EMBL/GenBank/DDBJ databases">
        <authorList>
            <person name="Sun Q."/>
            <person name="Ohkuma M."/>
        </authorList>
    </citation>
    <scope>NUCLEOTIDE SEQUENCE</scope>
    <source>
        <strain evidence="2">JCM 4646</strain>
    </source>
</reference>
<evidence type="ECO:0000313" key="3">
    <source>
        <dbReference type="Proteomes" id="UP000617734"/>
    </source>
</evidence>
<feature type="coiled-coil region" evidence="1">
    <location>
        <begin position="26"/>
        <end position="53"/>
    </location>
</feature>
<dbReference type="GeneID" id="95352262"/>
<keyword evidence="3" id="KW-1185">Reference proteome</keyword>
<dbReference type="Proteomes" id="UP000617734">
    <property type="component" value="Unassembled WGS sequence"/>
</dbReference>
<protein>
    <submittedName>
        <fullName evidence="2">Uncharacterized protein</fullName>
    </submittedName>
</protein>
<comment type="caution">
    <text evidence="2">The sequence shown here is derived from an EMBL/GenBank/DDBJ whole genome shotgun (WGS) entry which is preliminary data.</text>
</comment>
<reference evidence="2" key="1">
    <citation type="journal article" date="2014" name="Int. J. Syst. Evol. Microbiol.">
        <title>Complete genome sequence of Corynebacterium casei LMG S-19264T (=DSM 44701T), isolated from a smear-ripened cheese.</title>
        <authorList>
            <consortium name="US DOE Joint Genome Institute (JGI-PGF)"/>
            <person name="Walter F."/>
            <person name="Albersmeier A."/>
            <person name="Kalinowski J."/>
            <person name="Ruckert C."/>
        </authorList>
    </citation>
    <scope>NUCLEOTIDE SEQUENCE</scope>
    <source>
        <strain evidence="2">JCM 4646</strain>
    </source>
</reference>
<evidence type="ECO:0000313" key="2">
    <source>
        <dbReference type="EMBL" id="GHH65353.1"/>
    </source>
</evidence>
<keyword evidence="1" id="KW-0175">Coiled coil</keyword>
<gene>
    <name evidence="2" type="ORF">GCM10018781_17740</name>
</gene>